<evidence type="ECO:0000313" key="5">
    <source>
        <dbReference type="Proteomes" id="UP001457282"/>
    </source>
</evidence>
<accession>A0AAW1VPZ3</accession>
<dbReference type="AlphaFoldDB" id="A0AAW1VPZ3"/>
<keyword evidence="5" id="KW-1185">Reference proteome</keyword>
<evidence type="ECO:0000256" key="1">
    <source>
        <dbReference type="ARBA" id="ARBA00022729"/>
    </source>
</evidence>
<feature type="compositionally biased region" description="Pro residues" evidence="2">
    <location>
        <begin position="66"/>
        <end position="87"/>
    </location>
</feature>
<feature type="compositionally biased region" description="Basic residues" evidence="2">
    <location>
        <begin position="53"/>
        <end position="65"/>
    </location>
</feature>
<keyword evidence="1 3" id="KW-0732">Signal</keyword>
<dbReference type="PANTHER" id="PTHR33470:SF22">
    <property type="entry name" value="POLLEN OLE E 1 ALLERGEN AND EXTENSIN FAMILY PROTEIN"/>
    <property type="match status" value="1"/>
</dbReference>
<feature type="signal peptide" evidence="3">
    <location>
        <begin position="1"/>
        <end position="24"/>
    </location>
</feature>
<reference evidence="4 5" key="1">
    <citation type="journal article" date="2023" name="G3 (Bethesda)">
        <title>A chromosome-length genome assembly and annotation of blackberry (Rubus argutus, cv. 'Hillquist').</title>
        <authorList>
            <person name="Bruna T."/>
            <person name="Aryal R."/>
            <person name="Dudchenko O."/>
            <person name="Sargent D.J."/>
            <person name="Mead D."/>
            <person name="Buti M."/>
            <person name="Cavallini A."/>
            <person name="Hytonen T."/>
            <person name="Andres J."/>
            <person name="Pham M."/>
            <person name="Weisz D."/>
            <person name="Mascagni F."/>
            <person name="Usai G."/>
            <person name="Natali L."/>
            <person name="Bassil N."/>
            <person name="Fernandez G.E."/>
            <person name="Lomsadze A."/>
            <person name="Armour M."/>
            <person name="Olukolu B."/>
            <person name="Poorten T."/>
            <person name="Britton C."/>
            <person name="Davik J."/>
            <person name="Ashrafi H."/>
            <person name="Aiden E.L."/>
            <person name="Borodovsky M."/>
            <person name="Worthington M."/>
        </authorList>
    </citation>
    <scope>NUCLEOTIDE SEQUENCE [LARGE SCALE GENOMIC DNA]</scope>
    <source>
        <strain evidence="4">PI 553951</strain>
    </source>
</reference>
<evidence type="ECO:0000256" key="3">
    <source>
        <dbReference type="SAM" id="SignalP"/>
    </source>
</evidence>
<feature type="compositionally biased region" description="Pro residues" evidence="2">
    <location>
        <begin position="125"/>
        <end position="136"/>
    </location>
</feature>
<sequence>MGFAKALVLVQLSVLLLSCFTVFGEDIQALPPVPPRHHGYYAHPVAAPSHPPTHGHHHRHPKPHPHPPTASPVHPPVHPPAHAPAHPPTHHHHAHPPSHAPAHSPYPHAPVQPPRHPPTHHAPPAHSPVPVHPPTYPPKHPFPRSFVAVQGVVFCKSCKYSGVDTLLNATAVAGATVRLQCYNTKYPLVVKGTTDKNGYFFITAPKTITTYGAHKCTVLLVSAPTTACSKFTDLHGGLSGAVLRPTKPFLSDKKLPFLLYTVGPFAFESKCPR</sequence>
<feature type="compositionally biased region" description="Pro residues" evidence="2">
    <location>
        <begin position="107"/>
        <end position="116"/>
    </location>
</feature>
<evidence type="ECO:0000256" key="2">
    <source>
        <dbReference type="SAM" id="MobiDB-lite"/>
    </source>
</evidence>
<feature type="region of interest" description="Disordered" evidence="2">
    <location>
        <begin position="40"/>
        <end position="136"/>
    </location>
</feature>
<proteinExistence type="predicted"/>
<comment type="caution">
    <text evidence="4">The sequence shown here is derived from an EMBL/GenBank/DDBJ whole genome shotgun (WGS) entry which is preliminary data.</text>
</comment>
<organism evidence="4 5">
    <name type="scientific">Rubus argutus</name>
    <name type="common">Southern blackberry</name>
    <dbReference type="NCBI Taxonomy" id="59490"/>
    <lineage>
        <taxon>Eukaryota</taxon>
        <taxon>Viridiplantae</taxon>
        <taxon>Streptophyta</taxon>
        <taxon>Embryophyta</taxon>
        <taxon>Tracheophyta</taxon>
        <taxon>Spermatophyta</taxon>
        <taxon>Magnoliopsida</taxon>
        <taxon>eudicotyledons</taxon>
        <taxon>Gunneridae</taxon>
        <taxon>Pentapetalae</taxon>
        <taxon>rosids</taxon>
        <taxon>fabids</taxon>
        <taxon>Rosales</taxon>
        <taxon>Rosaceae</taxon>
        <taxon>Rosoideae</taxon>
        <taxon>Rosoideae incertae sedis</taxon>
        <taxon>Rubus</taxon>
    </lineage>
</organism>
<dbReference type="PANTHER" id="PTHR33470">
    <property type="entry name" value="OS01G0164075 PROTEIN"/>
    <property type="match status" value="1"/>
</dbReference>
<protein>
    <submittedName>
        <fullName evidence="4">Uncharacterized protein</fullName>
    </submittedName>
</protein>
<dbReference type="GO" id="GO:0071944">
    <property type="term" value="C:cell periphery"/>
    <property type="evidence" value="ECO:0007669"/>
    <property type="project" value="TreeGrafter"/>
</dbReference>
<name>A0AAW1VPZ3_RUBAR</name>
<dbReference type="Pfam" id="PF01190">
    <property type="entry name" value="Pollen_Ole_e_1"/>
    <property type="match status" value="1"/>
</dbReference>
<evidence type="ECO:0000313" key="4">
    <source>
        <dbReference type="EMBL" id="KAK9906948.1"/>
    </source>
</evidence>
<dbReference type="PROSITE" id="PS51257">
    <property type="entry name" value="PROKAR_LIPOPROTEIN"/>
    <property type="match status" value="1"/>
</dbReference>
<dbReference type="Proteomes" id="UP001457282">
    <property type="component" value="Unassembled WGS sequence"/>
</dbReference>
<dbReference type="EMBL" id="JBEDUW010000052">
    <property type="protein sequence ID" value="KAK9906948.1"/>
    <property type="molecule type" value="Genomic_DNA"/>
</dbReference>
<feature type="chain" id="PRO_5043632125" evidence="3">
    <location>
        <begin position="25"/>
        <end position="273"/>
    </location>
</feature>
<gene>
    <name evidence="4" type="ORF">M0R45_002563</name>
</gene>